<feature type="transmembrane region" description="Helical" evidence="12">
    <location>
        <begin position="151"/>
        <end position="168"/>
    </location>
</feature>
<dbReference type="EC" id="2.5.1.42" evidence="12"/>
<feature type="transmembrane region" description="Helical" evidence="12">
    <location>
        <begin position="213"/>
        <end position="234"/>
    </location>
</feature>
<evidence type="ECO:0000256" key="8">
    <source>
        <dbReference type="ARBA" id="ARBA00023098"/>
    </source>
</evidence>
<evidence type="ECO:0000256" key="1">
    <source>
        <dbReference type="ARBA" id="ARBA00004651"/>
    </source>
</evidence>
<keyword evidence="8 12" id="KW-0443">Lipid metabolism</keyword>
<dbReference type="STRING" id="523846.Mfer_0640"/>
<keyword evidence="5 12" id="KW-0812">Transmembrane</keyword>
<keyword evidence="2 12" id="KW-1003">Cell membrane</keyword>
<dbReference type="GO" id="GO:0000287">
    <property type="term" value="F:magnesium ion binding"/>
    <property type="evidence" value="ECO:0007669"/>
    <property type="project" value="UniProtKB-UniRule"/>
</dbReference>
<keyword evidence="9 12" id="KW-0472">Membrane</keyword>
<dbReference type="Pfam" id="PF01040">
    <property type="entry name" value="UbiA"/>
    <property type="match status" value="1"/>
</dbReference>
<organism evidence="13 14">
    <name type="scientific">Methanothermus fervidus (strain ATCC 43054 / DSM 2088 / JCM 10308 / V24 S)</name>
    <dbReference type="NCBI Taxonomy" id="523846"/>
    <lineage>
        <taxon>Archaea</taxon>
        <taxon>Methanobacteriati</taxon>
        <taxon>Methanobacteriota</taxon>
        <taxon>Methanomada group</taxon>
        <taxon>Methanobacteria</taxon>
        <taxon>Methanobacteriales</taxon>
        <taxon>Methanothermaceae</taxon>
        <taxon>Methanothermus</taxon>
    </lineage>
</organism>
<dbReference type="PANTHER" id="PTHR42723:SF1">
    <property type="entry name" value="CHLOROPHYLL SYNTHASE, CHLOROPLASTIC"/>
    <property type="match status" value="1"/>
</dbReference>
<dbReference type="OrthoDB" id="11851at2157"/>
<protein>
    <recommendedName>
        <fullName evidence="12">Digeranylgeranylglyceryl phosphate synthase</fullName>
        <shortName evidence="12">DGGGP synthase</shortName>
        <shortName evidence="12">DGGGPS</shortName>
        <ecNumber evidence="12">2.5.1.42</ecNumber>
    </recommendedName>
    <alternativeName>
        <fullName evidence="12">(S)-2,3-di-O-geranylgeranylglyceryl phosphate synthase</fullName>
    </alternativeName>
    <alternativeName>
        <fullName evidence="12">Geranylgeranylglycerol-phosphate geranylgeranyltransferase</fullName>
    </alternativeName>
</protein>
<evidence type="ECO:0000313" key="14">
    <source>
        <dbReference type="Proteomes" id="UP000002315"/>
    </source>
</evidence>
<comment type="similarity">
    <text evidence="12">Belongs to the UbiA prenyltransferase family. DGGGP synthase subfamily.</text>
</comment>
<feature type="transmembrane region" description="Helical" evidence="12">
    <location>
        <begin position="32"/>
        <end position="55"/>
    </location>
</feature>
<keyword evidence="11 12" id="KW-1208">Phospholipid metabolism</keyword>
<comment type="catalytic activity">
    <reaction evidence="12">
        <text>sn-3-O-(geranylgeranyl)glycerol 1-phosphate + (2E,6E,10E)-geranylgeranyl diphosphate = 2,3-bis-O-(geranylgeranyl)-sn-glycerol 1-phosphate + diphosphate</text>
        <dbReference type="Rhea" id="RHEA:18109"/>
        <dbReference type="ChEBI" id="CHEBI:33019"/>
        <dbReference type="ChEBI" id="CHEBI:57677"/>
        <dbReference type="ChEBI" id="CHEBI:58756"/>
        <dbReference type="ChEBI" id="CHEBI:58837"/>
        <dbReference type="EC" id="2.5.1.42"/>
    </reaction>
</comment>
<dbReference type="GO" id="GO:0047295">
    <property type="term" value="F:geranylgeranylglycerol-phosphate geranylgeranyltransferase activity"/>
    <property type="evidence" value="ECO:0007669"/>
    <property type="project" value="UniProtKB-UniRule"/>
</dbReference>
<evidence type="ECO:0000256" key="6">
    <source>
        <dbReference type="ARBA" id="ARBA00022842"/>
    </source>
</evidence>
<dbReference type="Proteomes" id="UP000002315">
    <property type="component" value="Chromosome"/>
</dbReference>
<dbReference type="GO" id="GO:0046474">
    <property type="term" value="P:glycerophospholipid biosynthetic process"/>
    <property type="evidence" value="ECO:0007669"/>
    <property type="project" value="UniProtKB-UniRule"/>
</dbReference>
<dbReference type="HAMAP" id="MF_01286">
    <property type="entry name" value="DGGGP_synth"/>
    <property type="match status" value="1"/>
</dbReference>
<dbReference type="NCBIfam" id="NF009523">
    <property type="entry name" value="PRK12884.1"/>
    <property type="match status" value="1"/>
</dbReference>
<evidence type="ECO:0000256" key="7">
    <source>
        <dbReference type="ARBA" id="ARBA00022989"/>
    </source>
</evidence>
<evidence type="ECO:0000256" key="11">
    <source>
        <dbReference type="ARBA" id="ARBA00023264"/>
    </source>
</evidence>
<feature type="transmembrane region" description="Helical" evidence="12">
    <location>
        <begin position="100"/>
        <end position="117"/>
    </location>
</feature>
<keyword evidence="14" id="KW-1185">Reference proteome</keyword>
<dbReference type="PANTHER" id="PTHR42723">
    <property type="entry name" value="CHLOROPHYLL SYNTHASE"/>
    <property type="match status" value="1"/>
</dbReference>
<dbReference type="KEGG" id="mfv:Mfer_0640"/>
<evidence type="ECO:0000256" key="10">
    <source>
        <dbReference type="ARBA" id="ARBA00023209"/>
    </source>
</evidence>
<evidence type="ECO:0000256" key="4">
    <source>
        <dbReference type="ARBA" id="ARBA00022679"/>
    </source>
</evidence>
<keyword evidence="7 12" id="KW-1133">Transmembrane helix</keyword>
<evidence type="ECO:0000256" key="5">
    <source>
        <dbReference type="ARBA" id="ARBA00022692"/>
    </source>
</evidence>
<evidence type="ECO:0000313" key="13">
    <source>
        <dbReference type="EMBL" id="ADP77439.1"/>
    </source>
</evidence>
<dbReference type="EMBL" id="CP002278">
    <property type="protein sequence ID" value="ADP77439.1"/>
    <property type="molecule type" value="Genomic_DNA"/>
</dbReference>
<dbReference type="GO" id="GO:0005886">
    <property type="term" value="C:plasma membrane"/>
    <property type="evidence" value="ECO:0007669"/>
    <property type="project" value="UniProtKB-SubCell"/>
</dbReference>
<keyword evidence="4 12" id="KW-0808">Transferase</keyword>
<proteinExistence type="inferred from homology"/>
<comment type="pathway">
    <text evidence="12">Membrane lipid metabolism; glycerophospholipid metabolism.</text>
</comment>
<dbReference type="InterPro" id="IPR000537">
    <property type="entry name" value="UbiA_prenyltransferase"/>
</dbReference>
<feature type="transmembrane region" description="Helical" evidence="12">
    <location>
        <begin position="255"/>
        <end position="272"/>
    </location>
</feature>
<keyword evidence="10 12" id="KW-0594">Phospholipid biosynthesis</keyword>
<evidence type="ECO:0000256" key="12">
    <source>
        <dbReference type="HAMAP-Rule" id="MF_01286"/>
    </source>
</evidence>
<comment type="cofactor">
    <cofactor evidence="12">
        <name>Mg(2+)</name>
        <dbReference type="ChEBI" id="CHEBI:18420"/>
    </cofactor>
</comment>
<dbReference type="UniPathway" id="UPA00940"/>
<comment type="subcellular location">
    <subcellularLocation>
        <location evidence="1 12">Cell membrane</location>
        <topology evidence="1 12">Multi-pass membrane protein</topology>
    </subcellularLocation>
</comment>
<feature type="transmembrane region" description="Helical" evidence="12">
    <location>
        <begin position="188"/>
        <end position="207"/>
    </location>
</feature>
<dbReference type="AlphaFoldDB" id="E3GYQ7"/>
<reference evidence="13 14" key="1">
    <citation type="journal article" date="2010" name="Stand. Genomic Sci.">
        <title>Complete genome sequence of Methanothermus fervidus type strain (V24S).</title>
        <authorList>
            <person name="Anderson I."/>
            <person name="Djao O.D."/>
            <person name="Misra M."/>
            <person name="Chertkov O."/>
            <person name="Nolan M."/>
            <person name="Lucas S."/>
            <person name="Lapidus A."/>
            <person name="Del Rio T.G."/>
            <person name="Tice H."/>
            <person name="Cheng J.F."/>
            <person name="Tapia R."/>
            <person name="Han C."/>
            <person name="Goodwin L."/>
            <person name="Pitluck S."/>
            <person name="Liolios K."/>
            <person name="Ivanova N."/>
            <person name="Mavromatis K."/>
            <person name="Mikhailova N."/>
            <person name="Pati A."/>
            <person name="Brambilla E."/>
            <person name="Chen A."/>
            <person name="Palaniappan K."/>
            <person name="Land M."/>
            <person name="Hauser L."/>
            <person name="Chang Y.J."/>
            <person name="Jeffries C.D."/>
            <person name="Sikorski J."/>
            <person name="Spring S."/>
            <person name="Rohde M."/>
            <person name="Eichinger K."/>
            <person name="Huber H."/>
            <person name="Wirth R."/>
            <person name="Goker M."/>
            <person name="Detter J.C."/>
            <person name="Woyke T."/>
            <person name="Bristow J."/>
            <person name="Eisen J.A."/>
            <person name="Markowitz V."/>
            <person name="Hugenholtz P."/>
            <person name="Klenk H.P."/>
            <person name="Kyrpides N.C."/>
        </authorList>
    </citation>
    <scope>NUCLEOTIDE SEQUENCE [LARGE SCALE GENOMIC DNA]</scope>
    <source>
        <strain evidence="14">ATCC 43054 / DSM 2088 / JCM 10308 / V24 S</strain>
    </source>
</reference>
<evidence type="ECO:0000256" key="9">
    <source>
        <dbReference type="ARBA" id="ARBA00023136"/>
    </source>
</evidence>
<dbReference type="InterPro" id="IPR044878">
    <property type="entry name" value="UbiA_sf"/>
</dbReference>
<accession>E3GYQ7</accession>
<feature type="transmembrane region" description="Helical" evidence="12">
    <location>
        <begin position="7"/>
        <end position="26"/>
    </location>
</feature>
<sequence>MNVYIEILRPINALMATIAVIIVAIISKNFGFNVILGSLIVFLVTGAGNVINDYFDREIDMINKPNRPIPSGRIKAKIALIYSLALFLIAVFLSFLLRPIITFIVIVAEALLILYAYKLKRKCLIGNVVVSFLTSLTFIFAGIIVNLFLTSFYIAIFAFLMTMAREIVKDIEDIEGDKVMGAKTMPIVYGTEISGKTAAILIILTALLSPVLYLLKIFGNLYILFLSFAIILFLKSAFDIFKKQDKKTARQTSKYLKIGMIITFLAFIAGSIA</sequence>
<dbReference type="Gene3D" id="1.20.120.1780">
    <property type="entry name" value="UbiA prenyltransferase"/>
    <property type="match status" value="1"/>
</dbReference>
<feature type="transmembrane region" description="Helical" evidence="12">
    <location>
        <begin position="76"/>
        <end position="94"/>
    </location>
</feature>
<dbReference type="CDD" id="cd13961">
    <property type="entry name" value="PT_UbiA_DGGGPS"/>
    <property type="match status" value="1"/>
</dbReference>
<evidence type="ECO:0000256" key="2">
    <source>
        <dbReference type="ARBA" id="ARBA00022475"/>
    </source>
</evidence>
<gene>
    <name evidence="13" type="ordered locus">Mfer_0640</name>
</gene>
<evidence type="ECO:0000256" key="3">
    <source>
        <dbReference type="ARBA" id="ARBA00022516"/>
    </source>
</evidence>
<dbReference type="InterPro" id="IPR050475">
    <property type="entry name" value="Prenyltransferase_related"/>
</dbReference>
<comment type="function">
    <text evidence="12">Prenyltransferase that catalyzes the transfer of the geranylgeranyl moiety of geranylgeranyl diphosphate (GGPP) to the C2 hydroxyl of (S)-3-O-geranylgeranylglyceryl phosphate (GGGP). This reaction is the second ether-bond-formation step in the biosynthesis of archaeal membrane lipids.</text>
</comment>
<name>E3GYQ7_METFV</name>
<dbReference type="InterPro" id="IPR023547">
    <property type="entry name" value="DGGGP_synth"/>
</dbReference>
<feature type="transmembrane region" description="Helical" evidence="12">
    <location>
        <begin position="124"/>
        <end position="145"/>
    </location>
</feature>
<keyword evidence="6 12" id="KW-0460">Magnesium</keyword>
<dbReference type="Gene3D" id="1.10.357.140">
    <property type="entry name" value="UbiA prenyltransferase"/>
    <property type="match status" value="1"/>
</dbReference>
<dbReference type="HOGENOM" id="CLU_073311_1_1_2"/>
<keyword evidence="3 12" id="KW-0444">Lipid biosynthesis</keyword>